<dbReference type="InterPro" id="IPR002794">
    <property type="entry name" value="DUF92_TMEM19"/>
</dbReference>
<dbReference type="GO" id="GO:0016020">
    <property type="term" value="C:membrane"/>
    <property type="evidence" value="ECO:0007669"/>
    <property type="project" value="UniProtKB-SubCell"/>
</dbReference>
<gene>
    <name evidence="7" type="ORF">METZ01_LOCUS74483</name>
</gene>
<name>A0A381U0J2_9ZZZZ</name>
<proteinExistence type="inferred from homology"/>
<dbReference type="PANTHER" id="PTHR13353">
    <property type="entry name" value="TRANSMEMBRANE PROTEIN 19"/>
    <property type="match status" value="1"/>
</dbReference>
<evidence type="ECO:0000256" key="2">
    <source>
        <dbReference type="ARBA" id="ARBA00009012"/>
    </source>
</evidence>
<feature type="transmembrane region" description="Helical" evidence="6">
    <location>
        <begin position="62"/>
        <end position="85"/>
    </location>
</feature>
<evidence type="ECO:0000256" key="5">
    <source>
        <dbReference type="ARBA" id="ARBA00023136"/>
    </source>
</evidence>
<evidence type="ECO:0000256" key="1">
    <source>
        <dbReference type="ARBA" id="ARBA00004141"/>
    </source>
</evidence>
<feature type="transmembrane region" description="Helical" evidence="6">
    <location>
        <begin position="33"/>
        <end position="55"/>
    </location>
</feature>
<reference evidence="7" key="1">
    <citation type="submission" date="2018-05" db="EMBL/GenBank/DDBJ databases">
        <authorList>
            <person name="Lanie J.A."/>
            <person name="Ng W.-L."/>
            <person name="Kazmierczak K.M."/>
            <person name="Andrzejewski T.M."/>
            <person name="Davidsen T.M."/>
            <person name="Wayne K.J."/>
            <person name="Tettelin H."/>
            <person name="Glass J.I."/>
            <person name="Rusch D."/>
            <person name="Podicherti R."/>
            <person name="Tsui H.-C.T."/>
            <person name="Winkler M.E."/>
        </authorList>
    </citation>
    <scope>NUCLEOTIDE SEQUENCE</scope>
</reference>
<evidence type="ECO:0000256" key="4">
    <source>
        <dbReference type="ARBA" id="ARBA00022989"/>
    </source>
</evidence>
<evidence type="ECO:0008006" key="8">
    <source>
        <dbReference type="Google" id="ProtNLM"/>
    </source>
</evidence>
<sequence>MSDTWATEIGKISKKRPISIVNFIPMDHGLSGGITRIGIIGSLLGSSLFGFTIWCVIPIPSFIVYGIILCGFVGSIFDSFLGATIQEKYETQTGEIIESSQEGAIFISGISWVNNDMVNLMNTAFAPTLMYFYLKIF</sequence>
<evidence type="ECO:0000256" key="3">
    <source>
        <dbReference type="ARBA" id="ARBA00022692"/>
    </source>
</evidence>
<keyword evidence="4 6" id="KW-1133">Transmembrane helix</keyword>
<dbReference type="PANTHER" id="PTHR13353:SF5">
    <property type="entry name" value="TRANSMEMBRANE PROTEIN 19"/>
    <property type="match status" value="1"/>
</dbReference>
<comment type="similarity">
    <text evidence="2">Belongs to the TMEM19 family.</text>
</comment>
<evidence type="ECO:0000313" key="7">
    <source>
        <dbReference type="EMBL" id="SVA21629.1"/>
    </source>
</evidence>
<accession>A0A381U0J2</accession>
<evidence type="ECO:0000256" key="6">
    <source>
        <dbReference type="SAM" id="Phobius"/>
    </source>
</evidence>
<comment type="subcellular location">
    <subcellularLocation>
        <location evidence="1">Membrane</location>
        <topology evidence="1">Multi-pass membrane protein</topology>
    </subcellularLocation>
</comment>
<dbReference type="EMBL" id="UINC01005485">
    <property type="protein sequence ID" value="SVA21629.1"/>
    <property type="molecule type" value="Genomic_DNA"/>
</dbReference>
<feature type="transmembrane region" description="Helical" evidence="6">
    <location>
        <begin position="117"/>
        <end position="134"/>
    </location>
</feature>
<dbReference type="Pfam" id="PF01940">
    <property type="entry name" value="DUF92"/>
    <property type="match status" value="1"/>
</dbReference>
<keyword evidence="5 6" id="KW-0472">Membrane</keyword>
<dbReference type="AlphaFoldDB" id="A0A381U0J2"/>
<keyword evidence="3 6" id="KW-0812">Transmembrane</keyword>
<protein>
    <recommendedName>
        <fullName evidence="8">DUF92 domain-containing protein</fullName>
    </recommendedName>
</protein>
<organism evidence="7">
    <name type="scientific">marine metagenome</name>
    <dbReference type="NCBI Taxonomy" id="408172"/>
    <lineage>
        <taxon>unclassified sequences</taxon>
        <taxon>metagenomes</taxon>
        <taxon>ecological metagenomes</taxon>
    </lineage>
</organism>